<proteinExistence type="predicted"/>
<protein>
    <submittedName>
        <fullName evidence="2">Uncharacterized protein</fullName>
    </submittedName>
</protein>
<dbReference type="EMBL" id="PDCK01000040">
    <property type="protein sequence ID" value="PRQ51358.1"/>
    <property type="molecule type" value="Genomic_DNA"/>
</dbReference>
<evidence type="ECO:0000313" key="3">
    <source>
        <dbReference type="Proteomes" id="UP000238479"/>
    </source>
</evidence>
<dbReference type="Proteomes" id="UP000238479">
    <property type="component" value="Chromosome 2"/>
</dbReference>
<feature type="region of interest" description="Disordered" evidence="1">
    <location>
        <begin position="37"/>
        <end position="60"/>
    </location>
</feature>
<organism evidence="2 3">
    <name type="scientific">Rosa chinensis</name>
    <name type="common">China rose</name>
    <dbReference type="NCBI Taxonomy" id="74649"/>
    <lineage>
        <taxon>Eukaryota</taxon>
        <taxon>Viridiplantae</taxon>
        <taxon>Streptophyta</taxon>
        <taxon>Embryophyta</taxon>
        <taxon>Tracheophyta</taxon>
        <taxon>Spermatophyta</taxon>
        <taxon>Magnoliopsida</taxon>
        <taxon>eudicotyledons</taxon>
        <taxon>Gunneridae</taxon>
        <taxon>Pentapetalae</taxon>
        <taxon>rosids</taxon>
        <taxon>fabids</taxon>
        <taxon>Rosales</taxon>
        <taxon>Rosaceae</taxon>
        <taxon>Rosoideae</taxon>
        <taxon>Rosoideae incertae sedis</taxon>
        <taxon>Rosa</taxon>
    </lineage>
</organism>
<dbReference type="Gramene" id="PRQ51358">
    <property type="protein sequence ID" value="PRQ51358"/>
    <property type="gene ID" value="RchiOBHm_Chr2g0143491"/>
</dbReference>
<accession>A0A2P6RY41</accession>
<gene>
    <name evidence="2" type="ORF">RchiOBHm_Chr2g0143491</name>
</gene>
<evidence type="ECO:0000313" key="2">
    <source>
        <dbReference type="EMBL" id="PRQ51358.1"/>
    </source>
</evidence>
<evidence type="ECO:0000256" key="1">
    <source>
        <dbReference type="SAM" id="MobiDB-lite"/>
    </source>
</evidence>
<reference evidence="2 3" key="1">
    <citation type="journal article" date="2018" name="Nat. Genet.">
        <title>The Rosa genome provides new insights in the design of modern roses.</title>
        <authorList>
            <person name="Bendahmane M."/>
        </authorList>
    </citation>
    <scope>NUCLEOTIDE SEQUENCE [LARGE SCALE GENOMIC DNA]</scope>
    <source>
        <strain evidence="3">cv. Old Blush</strain>
    </source>
</reference>
<sequence length="82" mass="8958">MRLFSSLFRLVFDGFVKPLQALAQFLGPRGYSSLASSLPIGNEDDNGESSKPASRTTPPLRCSRISMRFDSSGSSFPPESWA</sequence>
<comment type="caution">
    <text evidence="2">The sequence shown here is derived from an EMBL/GenBank/DDBJ whole genome shotgun (WGS) entry which is preliminary data.</text>
</comment>
<name>A0A2P6RY41_ROSCH</name>
<keyword evidence="3" id="KW-1185">Reference proteome</keyword>
<dbReference type="AlphaFoldDB" id="A0A2P6RY41"/>